<reference evidence="3" key="1">
    <citation type="submission" date="2008-12" db="EMBL/GenBank/DDBJ databases">
        <title>Complete sequence of Chloroflexus aggregans DSM 9485.</title>
        <authorList>
            <consortium name="US DOE Joint Genome Institute"/>
            <person name="Lucas S."/>
            <person name="Copeland A."/>
            <person name="Lapidus A."/>
            <person name="Glavina del Rio T."/>
            <person name="Dalin E."/>
            <person name="Tice H."/>
            <person name="Pitluck S."/>
            <person name="Foster B."/>
            <person name="Larimer F."/>
            <person name="Land M."/>
            <person name="Hauser L."/>
            <person name="Kyrpides N."/>
            <person name="Mikhailova N."/>
            <person name="Bryant D."/>
            <person name="Richardson P."/>
        </authorList>
    </citation>
    <scope>NUCLEOTIDE SEQUENCE</scope>
    <source>
        <strain evidence="3">DSM 9485</strain>
    </source>
</reference>
<dbReference type="STRING" id="326427.Cagg_1424"/>
<feature type="domain" description="BD-FAE-like" evidence="2">
    <location>
        <begin position="30"/>
        <end position="196"/>
    </location>
</feature>
<gene>
    <name evidence="3" type="ordered locus">Cagg_1424</name>
</gene>
<dbReference type="PANTHER" id="PTHR48081">
    <property type="entry name" value="AB HYDROLASE SUPERFAMILY PROTEIN C4A8.06C"/>
    <property type="match status" value="1"/>
</dbReference>
<sequence length="273" mass="29030">MVTVADYLAQPHVPPDRRVWYESHPDQFGDLYVPDTAQPIPVVILIHGGCWQAVYDLAPLGECCAALRTAGYAVWSLEYRRLGNGGGWPHTFHDVAAGADHVRALAQEYPLDLRRVVVVGHSAGGHLALWLAARPKLPSTSLLYTTDPLPIRSVVALAAVADLEQGITATGCGAACADLIDHEPQRYAETSPHALLPLGVPQHHIVGSDDRIVPPTYLATFVAAACTAGDDAHLSIVPHCGHFELTTPHSAAWPAVMEAIKAGGEGRCAPAAH</sequence>
<evidence type="ECO:0000259" key="2">
    <source>
        <dbReference type="Pfam" id="PF20434"/>
    </source>
</evidence>
<dbReference type="InterPro" id="IPR050300">
    <property type="entry name" value="GDXG_lipolytic_enzyme"/>
</dbReference>
<name>B8G8R9_CHLAD</name>
<accession>B8G8R9</accession>
<dbReference type="KEGG" id="cag:Cagg_1424"/>
<dbReference type="ESTHER" id="chlad-b8g8r9">
    <property type="family name" value="Est9X"/>
</dbReference>
<dbReference type="Proteomes" id="UP000002508">
    <property type="component" value="Chromosome"/>
</dbReference>
<dbReference type="Gene3D" id="3.40.50.1820">
    <property type="entry name" value="alpha/beta hydrolase"/>
    <property type="match status" value="1"/>
</dbReference>
<dbReference type="InterPro" id="IPR049492">
    <property type="entry name" value="BD-FAE-like_dom"/>
</dbReference>
<dbReference type="GO" id="GO:0016787">
    <property type="term" value="F:hydrolase activity"/>
    <property type="evidence" value="ECO:0007669"/>
    <property type="project" value="UniProtKB-KW"/>
</dbReference>
<dbReference type="InterPro" id="IPR029058">
    <property type="entry name" value="AB_hydrolase_fold"/>
</dbReference>
<evidence type="ECO:0000256" key="1">
    <source>
        <dbReference type="ARBA" id="ARBA00022801"/>
    </source>
</evidence>
<dbReference type="AlphaFoldDB" id="B8G8R9"/>
<keyword evidence="1" id="KW-0378">Hydrolase</keyword>
<dbReference type="OrthoDB" id="179999at2"/>
<proteinExistence type="predicted"/>
<dbReference type="SUPFAM" id="SSF53474">
    <property type="entry name" value="alpha/beta-Hydrolases"/>
    <property type="match status" value="1"/>
</dbReference>
<keyword evidence="4" id="KW-1185">Reference proteome</keyword>
<protein>
    <recommendedName>
        <fullName evidence="2">BD-FAE-like domain-containing protein</fullName>
    </recommendedName>
</protein>
<evidence type="ECO:0000313" key="3">
    <source>
        <dbReference type="EMBL" id="ACL24331.1"/>
    </source>
</evidence>
<dbReference type="Pfam" id="PF20434">
    <property type="entry name" value="BD-FAE"/>
    <property type="match status" value="1"/>
</dbReference>
<evidence type="ECO:0000313" key="4">
    <source>
        <dbReference type="Proteomes" id="UP000002508"/>
    </source>
</evidence>
<dbReference type="eggNOG" id="COG0657">
    <property type="taxonomic scope" value="Bacteria"/>
</dbReference>
<dbReference type="HOGENOM" id="CLU_012494_10_1_0"/>
<dbReference type="RefSeq" id="WP_012616695.1">
    <property type="nucleotide sequence ID" value="NC_011831.1"/>
</dbReference>
<dbReference type="PANTHER" id="PTHR48081:SF33">
    <property type="entry name" value="KYNURENINE FORMAMIDASE"/>
    <property type="match status" value="1"/>
</dbReference>
<organism evidence="3 4">
    <name type="scientific">Chloroflexus aggregans (strain MD-66 / DSM 9485)</name>
    <dbReference type="NCBI Taxonomy" id="326427"/>
    <lineage>
        <taxon>Bacteria</taxon>
        <taxon>Bacillati</taxon>
        <taxon>Chloroflexota</taxon>
        <taxon>Chloroflexia</taxon>
        <taxon>Chloroflexales</taxon>
        <taxon>Chloroflexineae</taxon>
        <taxon>Chloroflexaceae</taxon>
        <taxon>Chloroflexus</taxon>
    </lineage>
</organism>
<dbReference type="EMBL" id="CP001337">
    <property type="protein sequence ID" value="ACL24331.1"/>
    <property type="molecule type" value="Genomic_DNA"/>
</dbReference>